<dbReference type="AlphaFoldDB" id="A0A2U1NBI5"/>
<reference evidence="12 13" key="1">
    <citation type="journal article" date="2018" name="Mol. Plant">
        <title>The genome of Artemisia annua provides insight into the evolution of Asteraceae family and artemisinin biosynthesis.</title>
        <authorList>
            <person name="Shen Q."/>
            <person name="Zhang L."/>
            <person name="Liao Z."/>
            <person name="Wang S."/>
            <person name="Yan T."/>
            <person name="Shi P."/>
            <person name="Liu M."/>
            <person name="Fu X."/>
            <person name="Pan Q."/>
            <person name="Wang Y."/>
            <person name="Lv Z."/>
            <person name="Lu X."/>
            <person name="Zhang F."/>
            <person name="Jiang W."/>
            <person name="Ma Y."/>
            <person name="Chen M."/>
            <person name="Hao X."/>
            <person name="Li L."/>
            <person name="Tang Y."/>
            <person name="Lv G."/>
            <person name="Zhou Y."/>
            <person name="Sun X."/>
            <person name="Brodelius P.E."/>
            <person name="Rose J.K.C."/>
            <person name="Tang K."/>
        </authorList>
    </citation>
    <scope>NUCLEOTIDE SEQUENCE [LARGE SCALE GENOMIC DNA]</scope>
    <source>
        <strain evidence="13">cv. Huhao1</strain>
        <tissue evidence="12">Leaf</tissue>
    </source>
</reference>
<dbReference type="InterPro" id="IPR003591">
    <property type="entry name" value="Leu-rich_rpt_typical-subtyp"/>
</dbReference>
<keyword evidence="13" id="KW-1185">Reference proteome</keyword>
<dbReference type="EMBL" id="PKPP01003173">
    <property type="protein sequence ID" value="PWA70836.1"/>
    <property type="molecule type" value="Genomic_DNA"/>
</dbReference>
<dbReference type="PANTHER" id="PTHR48063">
    <property type="entry name" value="LRR RECEPTOR-LIKE KINASE"/>
    <property type="match status" value="1"/>
</dbReference>
<gene>
    <name evidence="12" type="ORF">CTI12_AA285400</name>
</gene>
<dbReference type="GO" id="GO:0051707">
    <property type="term" value="P:response to other organism"/>
    <property type="evidence" value="ECO:0007669"/>
    <property type="project" value="UniProtKB-ARBA"/>
</dbReference>
<dbReference type="GO" id="GO:0005886">
    <property type="term" value="C:plasma membrane"/>
    <property type="evidence" value="ECO:0007669"/>
    <property type="project" value="UniProtKB-SubCell"/>
</dbReference>
<sequence>MGRSSKSLQAGLSGDINNSLLELHQLEHLDLSFNSFSHIPKFIGSLRRLRYLNLSNIALEVSDVPPQLGNLSYLQVLDLSASSHKLKNTEWLYKLSSLEYLDLSFLDLSEFTNLLGNVITRLPSLFVLQLRSCQLPNSAANSFFLVTNFSSSLSVLDLSRNFDLYSSSIYPWLFNFSGSLTDIDLSYTVLNCTFPEAFGSFKSLQHLHLTYTGLEGGIPRSFGNFSNLQSLYLSSNNIVEDLPNCFHLLAPAQNSIQVLELSYNNISGSLPDFTAFTALRELRLNSNQMNGSFPNKFGQISNLLILDLSDNKINGLLPDFSNLSSLRTLYLERNRLEGTLGEKIMQLFELQRLAVSGNLFDGIISEAHLTNLSLLVYLDLSYNSIVLEMDSSWSPTFSLDVLACSVEIMLSGVGLSRTRFALRRIVYRSKVLLLWKGRMSMFKHTLGLVSSLDLSNNNFNGKIPSEITNLTRLVALNLSRNSLTSRIPQDIGRLRWLDFLDLSGNNLTGSIPASISQLTNLGLLDLSNNNLSGRIPTGTQLQSFSASSYSGNPALCGLPLPNTCPGDWVPQNPPSTVLETDDTEDQDKLITRGFFISLSIGLAFGFWGVFGTLAINHSWRYAYLHFVNYVKDWIYVMIAVSFARLTRRS</sequence>
<comment type="similarity">
    <text evidence="2">Belongs to the RLP family.</text>
</comment>
<proteinExistence type="inferred from homology"/>
<evidence type="ECO:0000256" key="5">
    <source>
        <dbReference type="ARBA" id="ARBA00022692"/>
    </source>
</evidence>
<dbReference type="OrthoDB" id="1428519at2759"/>
<evidence type="ECO:0000256" key="10">
    <source>
        <dbReference type="ARBA" id="ARBA00023180"/>
    </source>
</evidence>
<dbReference type="SMART" id="SM00365">
    <property type="entry name" value="LRR_SD22"/>
    <property type="match status" value="6"/>
</dbReference>
<accession>A0A2U1NBI5</accession>
<keyword evidence="3" id="KW-1003">Cell membrane</keyword>
<comment type="subcellular location">
    <subcellularLocation>
        <location evidence="1">Cell membrane</location>
        <topology evidence="1">Single-pass type I membrane protein</topology>
    </subcellularLocation>
</comment>
<dbReference type="Pfam" id="PF00560">
    <property type="entry name" value="LRR_1"/>
    <property type="match status" value="5"/>
</dbReference>
<dbReference type="SUPFAM" id="SSF52058">
    <property type="entry name" value="L domain-like"/>
    <property type="match status" value="2"/>
</dbReference>
<dbReference type="Gene3D" id="3.80.10.10">
    <property type="entry name" value="Ribonuclease Inhibitor"/>
    <property type="match status" value="2"/>
</dbReference>
<name>A0A2U1NBI5_ARTAN</name>
<dbReference type="GO" id="GO:0006952">
    <property type="term" value="P:defense response"/>
    <property type="evidence" value="ECO:0007669"/>
    <property type="project" value="UniProtKB-ARBA"/>
</dbReference>
<protein>
    <submittedName>
        <fullName evidence="12">Leucine-rich repeat protein</fullName>
    </submittedName>
</protein>
<evidence type="ECO:0000256" key="7">
    <source>
        <dbReference type="ARBA" id="ARBA00022737"/>
    </source>
</evidence>
<evidence type="ECO:0000256" key="1">
    <source>
        <dbReference type="ARBA" id="ARBA00004251"/>
    </source>
</evidence>
<evidence type="ECO:0000256" key="2">
    <source>
        <dbReference type="ARBA" id="ARBA00009592"/>
    </source>
</evidence>
<evidence type="ECO:0000256" key="9">
    <source>
        <dbReference type="ARBA" id="ARBA00023136"/>
    </source>
</evidence>
<dbReference type="PROSITE" id="PS51450">
    <property type="entry name" value="LRR"/>
    <property type="match status" value="3"/>
</dbReference>
<keyword evidence="8 11" id="KW-1133">Transmembrane helix</keyword>
<dbReference type="FunFam" id="3.80.10.10:FF:000111">
    <property type="entry name" value="LRR receptor-like serine/threonine-protein kinase ERECTA"/>
    <property type="match status" value="1"/>
</dbReference>
<dbReference type="STRING" id="35608.A0A2U1NBI5"/>
<keyword evidence="9 11" id="KW-0472">Membrane</keyword>
<comment type="caution">
    <text evidence="12">The sequence shown here is derived from an EMBL/GenBank/DDBJ whole genome shotgun (WGS) entry which is preliminary data.</text>
</comment>
<dbReference type="Pfam" id="PF13855">
    <property type="entry name" value="LRR_8"/>
    <property type="match status" value="2"/>
</dbReference>
<dbReference type="InterPro" id="IPR001611">
    <property type="entry name" value="Leu-rich_rpt"/>
</dbReference>
<evidence type="ECO:0000313" key="12">
    <source>
        <dbReference type="EMBL" id="PWA70836.1"/>
    </source>
</evidence>
<dbReference type="SMART" id="SM00369">
    <property type="entry name" value="LRR_TYP"/>
    <property type="match status" value="8"/>
</dbReference>
<evidence type="ECO:0000256" key="6">
    <source>
        <dbReference type="ARBA" id="ARBA00022729"/>
    </source>
</evidence>
<evidence type="ECO:0000313" key="13">
    <source>
        <dbReference type="Proteomes" id="UP000245207"/>
    </source>
</evidence>
<keyword evidence="7" id="KW-0677">Repeat</keyword>
<evidence type="ECO:0000256" key="11">
    <source>
        <dbReference type="SAM" id="Phobius"/>
    </source>
</evidence>
<evidence type="ECO:0000256" key="8">
    <source>
        <dbReference type="ARBA" id="ARBA00022989"/>
    </source>
</evidence>
<organism evidence="12 13">
    <name type="scientific">Artemisia annua</name>
    <name type="common">Sweet wormwood</name>
    <dbReference type="NCBI Taxonomy" id="35608"/>
    <lineage>
        <taxon>Eukaryota</taxon>
        <taxon>Viridiplantae</taxon>
        <taxon>Streptophyta</taxon>
        <taxon>Embryophyta</taxon>
        <taxon>Tracheophyta</taxon>
        <taxon>Spermatophyta</taxon>
        <taxon>Magnoliopsida</taxon>
        <taxon>eudicotyledons</taxon>
        <taxon>Gunneridae</taxon>
        <taxon>Pentapetalae</taxon>
        <taxon>asterids</taxon>
        <taxon>campanulids</taxon>
        <taxon>Asterales</taxon>
        <taxon>Asteraceae</taxon>
        <taxon>Asteroideae</taxon>
        <taxon>Anthemideae</taxon>
        <taxon>Artemisiinae</taxon>
        <taxon>Artemisia</taxon>
    </lineage>
</organism>
<keyword evidence="6" id="KW-0732">Signal</keyword>
<dbReference type="Proteomes" id="UP000245207">
    <property type="component" value="Unassembled WGS sequence"/>
</dbReference>
<evidence type="ECO:0000256" key="4">
    <source>
        <dbReference type="ARBA" id="ARBA00022614"/>
    </source>
</evidence>
<keyword evidence="10" id="KW-0325">Glycoprotein</keyword>
<keyword evidence="4" id="KW-0433">Leucine-rich repeat</keyword>
<keyword evidence="5 11" id="KW-0812">Transmembrane</keyword>
<feature type="transmembrane region" description="Helical" evidence="11">
    <location>
        <begin position="594"/>
        <end position="615"/>
    </location>
</feature>
<dbReference type="InterPro" id="IPR046956">
    <property type="entry name" value="RLP23-like"/>
</dbReference>
<dbReference type="PRINTS" id="PR00019">
    <property type="entry name" value="LEURICHRPT"/>
</dbReference>
<evidence type="ECO:0000256" key="3">
    <source>
        <dbReference type="ARBA" id="ARBA00022475"/>
    </source>
</evidence>
<dbReference type="InterPro" id="IPR032675">
    <property type="entry name" value="LRR_dom_sf"/>
</dbReference>
<dbReference type="PANTHER" id="PTHR48063:SF101">
    <property type="entry name" value="LRR RECEPTOR-LIKE SERINE_THREONINE-PROTEIN KINASE FLS2"/>
    <property type="match status" value="1"/>
</dbReference>